<dbReference type="Proteomes" id="UP000051529">
    <property type="component" value="Unassembled WGS sequence"/>
</dbReference>
<dbReference type="AlphaFoldDB" id="A0A0R2L0A0"/>
<keyword evidence="1" id="KW-1277">Toxin-antitoxin system</keyword>
<evidence type="ECO:0000313" key="2">
    <source>
        <dbReference type="EMBL" id="KRN92173.1"/>
    </source>
</evidence>
<dbReference type="InterPro" id="IPR035093">
    <property type="entry name" value="RelE/ParE_toxin_dom_sf"/>
</dbReference>
<accession>A0A0R2L0A0</accession>
<comment type="caution">
    <text evidence="2">The sequence shown here is derived from an EMBL/GenBank/DDBJ whole genome shotgun (WGS) entry which is preliminary data.</text>
</comment>
<sequence length="106" mass="12531">MLSLELSTPAKEYLEDLKFYLVINFGEKTKQDVLLKEEEKLENLKAFPYLGQKAGKFSTLLDGYYVLTDKNEYIFYRVNEVKKTIFIELILSTKEDIIQKIQKYFA</sequence>
<dbReference type="Gene3D" id="3.30.2310.20">
    <property type="entry name" value="RelE-like"/>
    <property type="match status" value="1"/>
</dbReference>
<reference evidence="2 3" key="1">
    <citation type="journal article" date="2015" name="Genome Announc.">
        <title>Expanding the biotechnology potential of lactobacilli through comparative genomics of 213 strains and associated genera.</title>
        <authorList>
            <person name="Sun Z."/>
            <person name="Harris H.M."/>
            <person name="McCann A."/>
            <person name="Guo C."/>
            <person name="Argimon S."/>
            <person name="Zhang W."/>
            <person name="Yang X."/>
            <person name="Jeffery I.B."/>
            <person name="Cooney J.C."/>
            <person name="Kagawa T.F."/>
            <person name="Liu W."/>
            <person name="Song Y."/>
            <person name="Salvetti E."/>
            <person name="Wrobel A."/>
            <person name="Rasinkangas P."/>
            <person name="Parkhill J."/>
            <person name="Rea M.C."/>
            <person name="O'Sullivan O."/>
            <person name="Ritari J."/>
            <person name="Douillard F.P."/>
            <person name="Paul Ross R."/>
            <person name="Yang R."/>
            <person name="Briner A.E."/>
            <person name="Felis G.E."/>
            <person name="de Vos W.M."/>
            <person name="Barrangou R."/>
            <person name="Klaenhammer T.R."/>
            <person name="Caufield P.W."/>
            <person name="Cui Y."/>
            <person name="Zhang H."/>
            <person name="O'Toole P.W."/>
        </authorList>
    </citation>
    <scope>NUCLEOTIDE SEQUENCE [LARGE SCALE GENOMIC DNA]</scope>
    <source>
        <strain evidence="2 3">DSM 16698</strain>
    </source>
</reference>
<organism evidence="2 3">
    <name type="scientific">Lactobacillus amylovorus subsp. animalium DSM 16698</name>
    <dbReference type="NCBI Taxonomy" id="695563"/>
    <lineage>
        <taxon>Bacteria</taxon>
        <taxon>Bacillati</taxon>
        <taxon>Bacillota</taxon>
        <taxon>Bacilli</taxon>
        <taxon>Lactobacillales</taxon>
        <taxon>Lactobacillaceae</taxon>
        <taxon>Lactobacillus</taxon>
        <taxon>Lactobacillus amylovorus subsp. animalium</taxon>
    </lineage>
</organism>
<dbReference type="InterPro" id="IPR007712">
    <property type="entry name" value="RelE/ParE_toxin"/>
</dbReference>
<dbReference type="Pfam" id="PF05016">
    <property type="entry name" value="ParE_toxin"/>
    <property type="match status" value="1"/>
</dbReference>
<dbReference type="RefSeq" id="WP_056985384.1">
    <property type="nucleotide sequence ID" value="NZ_JQBQ01000014.1"/>
</dbReference>
<dbReference type="EMBL" id="JQBQ01000014">
    <property type="protein sequence ID" value="KRN92173.1"/>
    <property type="molecule type" value="Genomic_DNA"/>
</dbReference>
<protein>
    <submittedName>
        <fullName evidence="2">RelE ParE family plasmid stabilization system protein</fullName>
    </submittedName>
</protein>
<gene>
    <name evidence="2" type="ORF">IV44_GL000303</name>
</gene>
<dbReference type="PATRIC" id="fig|695563.3.peg.333"/>
<evidence type="ECO:0000313" key="3">
    <source>
        <dbReference type="Proteomes" id="UP000051529"/>
    </source>
</evidence>
<evidence type="ECO:0000256" key="1">
    <source>
        <dbReference type="ARBA" id="ARBA00022649"/>
    </source>
</evidence>
<proteinExistence type="predicted"/>
<name>A0A0R2L0A0_LACAM</name>